<dbReference type="HOGENOM" id="CLU_007383_1_7_2"/>
<keyword evidence="2" id="KW-0210">Decarboxylase</keyword>
<protein>
    <submittedName>
        <fullName evidence="6">NDP-sugar epimerase</fullName>
    </submittedName>
</protein>
<evidence type="ECO:0000256" key="1">
    <source>
        <dbReference type="ARBA" id="ARBA00001911"/>
    </source>
</evidence>
<dbReference type="GO" id="GO:0070403">
    <property type="term" value="F:NAD+ binding"/>
    <property type="evidence" value="ECO:0007669"/>
    <property type="project" value="InterPro"/>
</dbReference>
<comment type="cofactor">
    <cofactor evidence="1">
        <name>NAD(+)</name>
        <dbReference type="ChEBI" id="CHEBI:57540"/>
    </cofactor>
</comment>
<dbReference type="GO" id="GO:0048040">
    <property type="term" value="F:UDP-glucuronate decarboxylase activity"/>
    <property type="evidence" value="ECO:0007669"/>
    <property type="project" value="TreeGrafter"/>
</dbReference>
<dbReference type="GO" id="GO:0005737">
    <property type="term" value="C:cytoplasm"/>
    <property type="evidence" value="ECO:0007669"/>
    <property type="project" value="TreeGrafter"/>
</dbReference>
<dbReference type="EMBL" id="BA000011">
    <property type="protein sequence ID" value="BAB60047.1"/>
    <property type="molecule type" value="Genomic_DNA"/>
</dbReference>
<dbReference type="RefSeq" id="WP_010917145.1">
    <property type="nucleotide sequence ID" value="NC_002689.2"/>
</dbReference>
<dbReference type="PANTHER" id="PTHR43078">
    <property type="entry name" value="UDP-GLUCURONIC ACID DECARBOXYLASE-RELATED"/>
    <property type="match status" value="1"/>
</dbReference>
<dbReference type="SUPFAM" id="SSF51735">
    <property type="entry name" value="NAD(P)-binding Rossmann-fold domains"/>
    <property type="match status" value="1"/>
</dbReference>
<evidence type="ECO:0000256" key="4">
    <source>
        <dbReference type="ARBA" id="ARBA00023239"/>
    </source>
</evidence>
<organism evidence="6 7">
    <name type="scientific">Thermoplasma volcanium (strain ATCC 51530 / DSM 4299 / JCM 9571 / NBRC 15438 / GSS1)</name>
    <dbReference type="NCBI Taxonomy" id="273116"/>
    <lineage>
        <taxon>Archaea</taxon>
        <taxon>Methanobacteriati</taxon>
        <taxon>Thermoplasmatota</taxon>
        <taxon>Thermoplasmata</taxon>
        <taxon>Thermoplasmatales</taxon>
        <taxon>Thermoplasmataceae</taxon>
        <taxon>Thermoplasma</taxon>
    </lineage>
</organism>
<evidence type="ECO:0000313" key="6">
    <source>
        <dbReference type="EMBL" id="BAB60047.1"/>
    </source>
</evidence>
<dbReference type="GO" id="GO:0042732">
    <property type="term" value="P:D-xylose metabolic process"/>
    <property type="evidence" value="ECO:0007669"/>
    <property type="project" value="InterPro"/>
</dbReference>
<evidence type="ECO:0000259" key="5">
    <source>
        <dbReference type="Pfam" id="PF01370"/>
    </source>
</evidence>
<dbReference type="InterPro" id="IPR036291">
    <property type="entry name" value="NAD(P)-bd_dom_sf"/>
</dbReference>
<dbReference type="AlphaFoldDB" id="Q97AA5"/>
<dbReference type="InterPro" id="IPR001509">
    <property type="entry name" value="Epimerase_deHydtase"/>
</dbReference>
<dbReference type="PANTHER" id="PTHR43078:SF6">
    <property type="entry name" value="UDP-GLUCURONIC ACID DECARBOXYLASE 1"/>
    <property type="match status" value="1"/>
</dbReference>
<name>Q97AA5_THEVO</name>
<dbReference type="GeneID" id="1441993"/>
<dbReference type="InterPro" id="IPR044516">
    <property type="entry name" value="UXS-like"/>
</dbReference>
<dbReference type="STRING" id="273116.gene:9381697"/>
<dbReference type="Pfam" id="PF01370">
    <property type="entry name" value="Epimerase"/>
    <property type="match status" value="1"/>
</dbReference>
<reference evidence="6 7" key="1">
    <citation type="journal article" date="1999" name="Proc. Jpn. Acad.">
        <title>Determination of the complete genomic DNA sequence of Thermoplasma volvanium GSS1.</title>
        <authorList>
            <person name="Kawashima T."/>
            <person name="Yamamoto Y."/>
            <person name="Aramaki H."/>
            <person name="Nunoshiba T."/>
            <person name="Kawamoto T."/>
            <person name="Watanabe K."/>
            <person name="Yamazaki M."/>
            <person name="Kanehori K."/>
            <person name="Amano N."/>
            <person name="Ohya Y."/>
            <person name="Makino K."/>
            <person name="Suzuki M."/>
        </authorList>
    </citation>
    <scope>NUCLEOTIDE SEQUENCE [LARGE SCALE GENOMIC DNA]</scope>
    <source>
        <strain evidence="7">ATCC 51530 / DSM 4299 / JCM 9571 / NBRC 15438 / GSS1</strain>
    </source>
</reference>
<keyword evidence="3" id="KW-0520">NAD</keyword>
<proteinExistence type="predicted"/>
<dbReference type="Gene3D" id="3.40.50.720">
    <property type="entry name" value="NAD(P)-binding Rossmann-like Domain"/>
    <property type="match status" value="1"/>
</dbReference>
<gene>
    <name evidence="6" type="ORF">TVG0926940</name>
</gene>
<evidence type="ECO:0000313" key="7">
    <source>
        <dbReference type="Proteomes" id="UP000001017"/>
    </source>
</evidence>
<dbReference type="eggNOG" id="arCOG01369">
    <property type="taxonomic scope" value="Archaea"/>
</dbReference>
<feature type="domain" description="NAD-dependent epimerase/dehydratase" evidence="5">
    <location>
        <begin position="8"/>
        <end position="235"/>
    </location>
</feature>
<dbReference type="OrthoDB" id="4907at2157"/>
<reference evidence="6 7" key="2">
    <citation type="journal article" date="2000" name="Proc. Natl. Acad. Sci. U.S.A.">
        <title>Archaeal adaptation to higher temperatures revealed by genomic sequence of Thermoplasma volcanium.</title>
        <authorList>
            <person name="Kawashima T."/>
            <person name="Amano N."/>
            <person name="Koike H."/>
            <person name="Makino S."/>
            <person name="Higuchi S."/>
            <person name="Kawashima-Ohya Y."/>
            <person name="Watanabe K."/>
            <person name="Yamazaki M."/>
            <person name="Kanehori K."/>
            <person name="Kawamoto T."/>
            <person name="Nunoshiba T."/>
            <person name="Yamamoto Y."/>
            <person name="Aramaki H."/>
            <person name="Makino K."/>
            <person name="Suzuki M."/>
        </authorList>
    </citation>
    <scope>NUCLEOTIDE SEQUENCE [LARGE SCALE GENOMIC DNA]</scope>
    <source>
        <strain evidence="7">ATCC 51530 / DSM 4299 / JCM 9571 / NBRC 15438 / GSS1</strain>
    </source>
</reference>
<keyword evidence="4" id="KW-0456">Lyase</keyword>
<dbReference type="PaxDb" id="273116-14325122"/>
<dbReference type="Proteomes" id="UP000001017">
    <property type="component" value="Chromosome"/>
</dbReference>
<sequence>MAIENKEILVTGGAGFIGSNLVARLSEKNHVYVLDSLQTGSLHNIDGLSNVEFIKDYAKNVSNYCINPDYIFHIGVYSSSPMYRSNPFLVSEAIHDMIAILELAKKSKTPVVFASTSSIYNGVKPPHRENVTPLVSDYYTEARISMERISELYSKLYDINISAMRFFSIYGYREMKKRMYANLVSQFLWDMHSKKSPIIYGDGEQRRDFVFVDDVVDALILAAEKSDGFQVYNVGTGVNYSLNELVQKLNKYLGSNIEPKYVENPMAKTYVHETLADTNKAEKMIGFRAKISLDEGIKRLISYYGYA</sequence>
<keyword evidence="7" id="KW-1185">Reference proteome</keyword>
<dbReference type="PRINTS" id="PR01713">
    <property type="entry name" value="NUCEPIMERASE"/>
</dbReference>
<dbReference type="KEGG" id="tvo:TVG0926940"/>
<evidence type="ECO:0000256" key="2">
    <source>
        <dbReference type="ARBA" id="ARBA00022793"/>
    </source>
</evidence>
<evidence type="ECO:0000256" key="3">
    <source>
        <dbReference type="ARBA" id="ARBA00023027"/>
    </source>
</evidence>
<accession>Q97AA5</accession>
<dbReference type="PhylomeDB" id="Q97AA5"/>